<evidence type="ECO:0000313" key="5">
    <source>
        <dbReference type="Proteomes" id="UP000318422"/>
    </source>
</evidence>
<accession>A0A4Y4CU56</accession>
<reference evidence="4 5" key="1">
    <citation type="submission" date="2019-06" db="EMBL/GenBank/DDBJ databases">
        <title>Whole genome shotgun sequence of Zoogloea ramigera NBRC 15342.</title>
        <authorList>
            <person name="Hosoyama A."/>
            <person name="Uohara A."/>
            <person name="Ohji S."/>
            <person name="Ichikawa N."/>
        </authorList>
    </citation>
    <scope>NUCLEOTIDE SEQUENCE [LARGE SCALE GENOMIC DNA]</scope>
    <source>
        <strain evidence="4 5">NBRC 15342</strain>
    </source>
</reference>
<dbReference type="NCBIfam" id="TIGR02258">
    <property type="entry name" value="2_5_ligase"/>
    <property type="match status" value="1"/>
</dbReference>
<dbReference type="RefSeq" id="WP_141348887.1">
    <property type="nucleotide sequence ID" value="NZ_BJNV01000004.1"/>
</dbReference>
<keyword evidence="1 2" id="KW-0378">Hydrolase</keyword>
<dbReference type="InterPro" id="IPR009097">
    <property type="entry name" value="Cyclic_Pdiesterase"/>
</dbReference>
<dbReference type="GO" id="GO:0004113">
    <property type="term" value="F:2',3'-cyclic-nucleotide 3'-phosphodiesterase activity"/>
    <property type="evidence" value="ECO:0007669"/>
    <property type="project" value="InterPro"/>
</dbReference>
<feature type="active site" description="Proton donor" evidence="2">
    <location>
        <position position="44"/>
    </location>
</feature>
<feature type="domain" description="Phosphoesterase HXTX" evidence="3">
    <location>
        <begin position="26"/>
        <end position="90"/>
    </location>
</feature>
<comment type="catalytic activity">
    <reaction evidence="2">
        <text>a 3'-end 2',3'-cyclophospho-ribonucleotide-RNA + H2O = a 3'-end 2'-phospho-ribonucleotide-RNA + H(+)</text>
        <dbReference type="Rhea" id="RHEA:11828"/>
        <dbReference type="Rhea" id="RHEA-COMP:10464"/>
        <dbReference type="Rhea" id="RHEA-COMP:17353"/>
        <dbReference type="ChEBI" id="CHEBI:15377"/>
        <dbReference type="ChEBI" id="CHEBI:15378"/>
        <dbReference type="ChEBI" id="CHEBI:83064"/>
        <dbReference type="ChEBI" id="CHEBI:173113"/>
        <dbReference type="EC" id="3.1.4.58"/>
    </reaction>
</comment>
<dbReference type="PANTHER" id="PTHR35561">
    <property type="entry name" value="RNA 2',3'-CYCLIC PHOSPHODIESTERASE"/>
    <property type="match status" value="1"/>
</dbReference>
<feature type="active site" description="Proton acceptor" evidence="2">
    <location>
        <position position="126"/>
    </location>
</feature>
<dbReference type="AlphaFoldDB" id="A0A4Y4CU56"/>
<feature type="short sequence motif" description="HXTX 1" evidence="2">
    <location>
        <begin position="44"/>
        <end position="47"/>
    </location>
</feature>
<comment type="function">
    <text evidence="2">Hydrolyzes RNA 2',3'-cyclic phosphodiester to an RNA 2'-phosphomonoester.</text>
</comment>
<organism evidence="4 5">
    <name type="scientific">Zoogloea ramigera</name>
    <dbReference type="NCBI Taxonomy" id="350"/>
    <lineage>
        <taxon>Bacteria</taxon>
        <taxon>Pseudomonadati</taxon>
        <taxon>Pseudomonadota</taxon>
        <taxon>Betaproteobacteria</taxon>
        <taxon>Rhodocyclales</taxon>
        <taxon>Zoogloeaceae</taxon>
        <taxon>Zoogloea</taxon>
    </lineage>
</organism>
<comment type="similarity">
    <text evidence="2">Belongs to the 2H phosphoesterase superfamily. ThpR family.</text>
</comment>
<evidence type="ECO:0000313" key="4">
    <source>
        <dbReference type="EMBL" id="GEC94120.1"/>
    </source>
</evidence>
<dbReference type="GO" id="GO:0008664">
    <property type="term" value="F:RNA 2',3'-cyclic 3'-phosphodiesterase activity"/>
    <property type="evidence" value="ECO:0007669"/>
    <property type="project" value="UniProtKB-EC"/>
</dbReference>
<dbReference type="InterPro" id="IPR004175">
    <property type="entry name" value="RNA_CPDase"/>
</dbReference>
<proteinExistence type="inferred from homology"/>
<dbReference type="Pfam" id="PF02834">
    <property type="entry name" value="LigT_PEase"/>
    <property type="match status" value="1"/>
</dbReference>
<dbReference type="Gene3D" id="3.90.1140.10">
    <property type="entry name" value="Cyclic phosphodiesterase"/>
    <property type="match status" value="1"/>
</dbReference>
<protein>
    <recommendedName>
        <fullName evidence="2">RNA 2',3'-cyclic phosphodiesterase</fullName>
        <shortName evidence="2">RNA 2',3'-CPDase</shortName>
        <ecNumber evidence="2">3.1.4.58</ecNumber>
    </recommendedName>
</protein>
<name>A0A4Y4CU56_ZOORA</name>
<dbReference type="EMBL" id="BJNV01000004">
    <property type="protein sequence ID" value="GEC94120.1"/>
    <property type="molecule type" value="Genomic_DNA"/>
</dbReference>
<evidence type="ECO:0000256" key="1">
    <source>
        <dbReference type="ARBA" id="ARBA00022801"/>
    </source>
</evidence>
<evidence type="ECO:0000259" key="3">
    <source>
        <dbReference type="Pfam" id="PF02834"/>
    </source>
</evidence>
<keyword evidence="5" id="KW-1185">Reference proteome</keyword>
<dbReference type="EC" id="3.1.4.58" evidence="2"/>
<dbReference type="SUPFAM" id="SSF55144">
    <property type="entry name" value="LigT-like"/>
    <property type="match status" value="1"/>
</dbReference>
<evidence type="ECO:0000256" key="2">
    <source>
        <dbReference type="HAMAP-Rule" id="MF_01940"/>
    </source>
</evidence>
<comment type="caution">
    <text evidence="4">The sequence shown here is derived from an EMBL/GenBank/DDBJ whole genome shotgun (WGS) entry which is preliminary data.</text>
</comment>
<dbReference type="Proteomes" id="UP000318422">
    <property type="component" value="Unassembled WGS sequence"/>
</dbReference>
<feature type="short sequence motif" description="HXTX 2" evidence="2">
    <location>
        <begin position="126"/>
        <end position="129"/>
    </location>
</feature>
<dbReference type="HAMAP" id="MF_01940">
    <property type="entry name" value="RNA_CPDase"/>
    <property type="match status" value="1"/>
</dbReference>
<gene>
    <name evidence="4" type="ORF">ZRA01_01930</name>
</gene>
<dbReference type="OrthoDB" id="7061261at2"/>
<dbReference type="InterPro" id="IPR014051">
    <property type="entry name" value="Phosphoesterase_HXTX"/>
</dbReference>
<dbReference type="PANTHER" id="PTHR35561:SF1">
    <property type="entry name" value="RNA 2',3'-CYCLIC PHOSPHODIESTERASE"/>
    <property type="match status" value="1"/>
</dbReference>
<sequence length="177" mass="19069">MAEACWRLFLALWPDEAVTGALDAAGLAAQRLGGGRRMRRDTLHLTLVFLGDVEASRIPGLVEALGAVGGDAFRLQLDTLGYWRHNHIVWAGCAERPAALDGLVQALRLRLAALDFSVAETGFVPHVTLLRKAGVAGALPGFGPIAWPVAEFVLMESCRSDAGARYRRLAGWRLQAV</sequence>